<keyword evidence="6 8" id="KW-1133">Transmembrane helix</keyword>
<evidence type="ECO:0000256" key="8">
    <source>
        <dbReference type="RuleBase" id="RU363041"/>
    </source>
</evidence>
<name>C2EQY5_9LACO</name>
<evidence type="ECO:0000256" key="4">
    <source>
        <dbReference type="ARBA" id="ARBA00022475"/>
    </source>
</evidence>
<dbReference type="AlphaFoldDB" id="C2EQY5"/>
<sequence length="271" mass="29919">MLVTIRIIINWIILRKDLKMTIWTIIFLLIGGVAGGLLSSIASMASLASYPVLLAVGIPPVFANVTNDAALIWTSIGSTVSSTKELKGHWKQVWFYTIFTVVGSIIGCMLLLSFPSRVFEKAVPFFIAFSGVMIIVSGKHHVLNTEKQPTWLKVIYFIALLIMGAYTGYFGAAGGVIVLVLLTYITNERFVVINAIKNVICGFANLVALVIFIFTSYIYWLQAIPLAIGMFIGGYIGPAILRRVPEKPVRIFIAALAFIQAGYFFYTAYLR</sequence>
<evidence type="ECO:0000256" key="1">
    <source>
        <dbReference type="ARBA" id="ARBA00004651"/>
    </source>
</evidence>
<dbReference type="Pfam" id="PF01925">
    <property type="entry name" value="TauE"/>
    <property type="match status" value="1"/>
</dbReference>
<dbReference type="InterPro" id="IPR002781">
    <property type="entry name" value="TM_pro_TauE-like"/>
</dbReference>
<dbReference type="STRING" id="525365.HMPREF0548_2081"/>
<keyword evidence="4 8" id="KW-1003">Cell membrane</keyword>
<accession>C2EQY5</accession>
<evidence type="ECO:0000313" key="9">
    <source>
        <dbReference type="EMBL" id="EEJ71138.1"/>
    </source>
</evidence>
<dbReference type="InterPro" id="IPR052017">
    <property type="entry name" value="TSUP"/>
</dbReference>
<feature type="transmembrane region" description="Helical" evidence="8">
    <location>
        <begin position="251"/>
        <end position="269"/>
    </location>
</feature>
<evidence type="ECO:0000256" key="7">
    <source>
        <dbReference type="ARBA" id="ARBA00023136"/>
    </source>
</evidence>
<protein>
    <recommendedName>
        <fullName evidence="8">Probable membrane transporter protein</fullName>
    </recommendedName>
</protein>
<comment type="similarity">
    <text evidence="2 8">Belongs to the 4-toluene sulfonate uptake permease (TSUP) (TC 2.A.102) family.</text>
</comment>
<feature type="transmembrane region" description="Helical" evidence="8">
    <location>
        <begin position="199"/>
        <end position="220"/>
    </location>
</feature>
<keyword evidence="10" id="KW-1185">Reference proteome</keyword>
<feature type="transmembrane region" description="Helical" evidence="8">
    <location>
        <begin position="154"/>
        <end position="187"/>
    </location>
</feature>
<feature type="transmembrane region" description="Helical" evidence="8">
    <location>
        <begin position="226"/>
        <end position="244"/>
    </location>
</feature>
<feature type="transmembrane region" description="Helical" evidence="8">
    <location>
        <begin position="93"/>
        <end position="115"/>
    </location>
</feature>
<evidence type="ECO:0000313" key="10">
    <source>
        <dbReference type="Proteomes" id="UP000005583"/>
    </source>
</evidence>
<dbReference type="GO" id="GO:0005886">
    <property type="term" value="C:plasma membrane"/>
    <property type="evidence" value="ECO:0007669"/>
    <property type="project" value="UniProtKB-SubCell"/>
</dbReference>
<proteinExistence type="inferred from homology"/>
<evidence type="ECO:0000256" key="5">
    <source>
        <dbReference type="ARBA" id="ARBA00022692"/>
    </source>
</evidence>
<dbReference type="Proteomes" id="UP000005583">
    <property type="component" value="Unassembled WGS sequence"/>
</dbReference>
<evidence type="ECO:0000256" key="3">
    <source>
        <dbReference type="ARBA" id="ARBA00022448"/>
    </source>
</evidence>
<keyword evidence="7 8" id="KW-0472">Membrane</keyword>
<keyword evidence="3" id="KW-0813">Transport</keyword>
<reference evidence="9 10" key="1">
    <citation type="submission" date="2009-01" db="EMBL/GenBank/DDBJ databases">
        <authorList>
            <person name="Qin X."/>
            <person name="Bachman B."/>
            <person name="Battles P."/>
            <person name="Bell A."/>
            <person name="Bess C."/>
            <person name="Bickham C."/>
            <person name="Chaboub L."/>
            <person name="Chen D."/>
            <person name="Coyle M."/>
            <person name="Deiros D.R."/>
            <person name="Dinh H."/>
            <person name="Forbes L."/>
            <person name="Fowler G."/>
            <person name="Francisco L."/>
            <person name="Fu Q."/>
            <person name="Gubbala S."/>
            <person name="Hale W."/>
            <person name="Han Y."/>
            <person name="Hemphill L."/>
            <person name="Highlander S.K."/>
            <person name="Hirani K."/>
            <person name="Hogues M."/>
            <person name="Jackson L."/>
            <person name="Jakkamsetti A."/>
            <person name="Javaid M."/>
            <person name="Jiang H."/>
            <person name="Korchina V."/>
            <person name="Kovar C."/>
            <person name="Lara F."/>
            <person name="Lee S."/>
            <person name="Mata R."/>
            <person name="Mathew T."/>
            <person name="Moen C."/>
            <person name="Morales K."/>
            <person name="Munidasa M."/>
            <person name="Nazareth L."/>
            <person name="Ngo R."/>
            <person name="Nguyen L."/>
            <person name="Okwuonu G."/>
            <person name="Ongeri F."/>
            <person name="Patil S."/>
            <person name="Petrosino J."/>
            <person name="Pham C."/>
            <person name="Pham P."/>
            <person name="Pu L.-L."/>
            <person name="Puazo M."/>
            <person name="Raj R."/>
            <person name="Reid J."/>
            <person name="Rouhana J."/>
            <person name="Saada N."/>
            <person name="Shang Y."/>
            <person name="Simmons D."/>
            <person name="Thornton R."/>
            <person name="Warren J."/>
            <person name="Weissenberger G."/>
            <person name="Zhang J."/>
            <person name="Zhang L."/>
            <person name="Zhou C."/>
            <person name="Zhu D."/>
            <person name="Muzny D."/>
            <person name="Worley K."/>
            <person name="Gibbs R."/>
        </authorList>
    </citation>
    <scope>NUCLEOTIDE SEQUENCE [LARGE SCALE GENOMIC DNA]</scope>
    <source>
        <strain evidence="9 10">DSM 16047</strain>
    </source>
</reference>
<evidence type="ECO:0000256" key="6">
    <source>
        <dbReference type="ARBA" id="ARBA00022989"/>
    </source>
</evidence>
<dbReference type="EMBL" id="ACGU01000110">
    <property type="protein sequence ID" value="EEJ71138.1"/>
    <property type="molecule type" value="Genomic_DNA"/>
</dbReference>
<evidence type="ECO:0000256" key="2">
    <source>
        <dbReference type="ARBA" id="ARBA00009142"/>
    </source>
</evidence>
<dbReference type="HOGENOM" id="CLU_045498_7_1_9"/>
<dbReference type="eggNOG" id="COG0730">
    <property type="taxonomic scope" value="Bacteria"/>
</dbReference>
<comment type="subcellular location">
    <subcellularLocation>
        <location evidence="1 8">Cell membrane</location>
        <topology evidence="1 8">Multi-pass membrane protein</topology>
    </subcellularLocation>
</comment>
<dbReference type="PANTHER" id="PTHR30269">
    <property type="entry name" value="TRANSMEMBRANE PROTEIN YFCA"/>
    <property type="match status" value="1"/>
</dbReference>
<keyword evidence="5 8" id="KW-0812">Transmembrane</keyword>
<organism evidence="9 10">
    <name type="scientific">Lactobacillus ultunensis DSM 16047</name>
    <dbReference type="NCBI Taxonomy" id="525365"/>
    <lineage>
        <taxon>Bacteria</taxon>
        <taxon>Bacillati</taxon>
        <taxon>Bacillota</taxon>
        <taxon>Bacilli</taxon>
        <taxon>Lactobacillales</taxon>
        <taxon>Lactobacillaceae</taxon>
        <taxon>Lactobacillus</taxon>
    </lineage>
</organism>
<comment type="caution">
    <text evidence="9">The sequence shown here is derived from an EMBL/GenBank/DDBJ whole genome shotgun (WGS) entry which is preliminary data.</text>
</comment>
<dbReference type="PANTHER" id="PTHR30269:SF0">
    <property type="entry name" value="MEMBRANE TRANSPORTER PROTEIN YFCA-RELATED"/>
    <property type="match status" value="1"/>
</dbReference>
<gene>
    <name evidence="9" type="ORF">HMPREF0548_2081</name>
</gene>
<feature type="transmembrane region" description="Helical" evidence="8">
    <location>
        <begin position="21"/>
        <end position="45"/>
    </location>
</feature>
<feature type="transmembrane region" description="Helical" evidence="8">
    <location>
        <begin position="122"/>
        <end position="142"/>
    </location>
</feature>